<name>A0A565BXL9_9BRAS</name>
<dbReference type="PANTHER" id="PTHR46236:SF11">
    <property type="entry name" value="TRAF-LIKE SUPERFAMILY PROTEIN"/>
    <property type="match status" value="1"/>
</dbReference>
<reference evidence="2" key="1">
    <citation type="submission" date="2019-07" db="EMBL/GenBank/DDBJ databases">
        <authorList>
            <person name="Dittberner H."/>
        </authorList>
    </citation>
    <scope>NUCLEOTIDE SEQUENCE [LARGE SCALE GENOMIC DNA]</scope>
</reference>
<sequence>MWKKADKKFTWMIKDLSFSECPFMCSDKFVIGGCKWNLMAFPNRDKDENAKWVDQKSPFFGFIAIIPISKLHTKDGGFLVNGEVKIVEEVEVLEVIGELDEPKKTTLPKREDAAGSKDLLKETSSVKDEGIDVNGFQVLPSQVELVKRIFKKHPYIALEVRSKNQQLRKACMNVLLNLIETLSQSLQELSNEDLMEADNALTYLKDSGFKVDWLEKKLETVKEIKEEGRADRCGSDARIRGSTPEL</sequence>
<proteinExistence type="predicted"/>
<comment type="caution">
    <text evidence="2">The sequence shown here is derived from an EMBL/GenBank/DDBJ whole genome shotgun (WGS) entry which is preliminary data.</text>
</comment>
<dbReference type="InterPro" id="IPR002083">
    <property type="entry name" value="MATH/TRAF_dom"/>
</dbReference>
<keyword evidence="3" id="KW-1185">Reference proteome</keyword>
<dbReference type="SUPFAM" id="SSF49599">
    <property type="entry name" value="TRAF domain-like"/>
    <property type="match status" value="1"/>
</dbReference>
<dbReference type="InterPro" id="IPR050804">
    <property type="entry name" value="MCC"/>
</dbReference>
<evidence type="ECO:0000313" key="3">
    <source>
        <dbReference type="Proteomes" id="UP000489600"/>
    </source>
</evidence>
<dbReference type="Gene3D" id="2.60.210.10">
    <property type="entry name" value="Apoptosis, Tumor Necrosis Factor Receptor Associated Protein 2, Chain A"/>
    <property type="match status" value="1"/>
</dbReference>
<evidence type="ECO:0008006" key="4">
    <source>
        <dbReference type="Google" id="ProtNLM"/>
    </source>
</evidence>
<dbReference type="EMBL" id="CABITT030000005">
    <property type="protein sequence ID" value="VVB06138.1"/>
    <property type="molecule type" value="Genomic_DNA"/>
</dbReference>
<accession>A0A565BXL9</accession>
<keyword evidence="1" id="KW-0175">Coiled coil</keyword>
<protein>
    <recommendedName>
        <fullName evidence="4">MATH domain-containing protein</fullName>
    </recommendedName>
</protein>
<dbReference type="AlphaFoldDB" id="A0A565BXL9"/>
<dbReference type="Proteomes" id="UP000489600">
    <property type="component" value="Unassembled WGS sequence"/>
</dbReference>
<gene>
    <name evidence="2" type="ORF">ANE_LOCUS16582</name>
</gene>
<dbReference type="OrthoDB" id="289038at2759"/>
<evidence type="ECO:0000313" key="2">
    <source>
        <dbReference type="EMBL" id="VVB06138.1"/>
    </source>
</evidence>
<dbReference type="CDD" id="cd00121">
    <property type="entry name" value="MATH"/>
    <property type="match status" value="1"/>
</dbReference>
<dbReference type="InterPro" id="IPR008974">
    <property type="entry name" value="TRAF-like"/>
</dbReference>
<organism evidence="2 3">
    <name type="scientific">Arabis nemorensis</name>
    <dbReference type="NCBI Taxonomy" id="586526"/>
    <lineage>
        <taxon>Eukaryota</taxon>
        <taxon>Viridiplantae</taxon>
        <taxon>Streptophyta</taxon>
        <taxon>Embryophyta</taxon>
        <taxon>Tracheophyta</taxon>
        <taxon>Spermatophyta</taxon>
        <taxon>Magnoliopsida</taxon>
        <taxon>eudicotyledons</taxon>
        <taxon>Gunneridae</taxon>
        <taxon>Pentapetalae</taxon>
        <taxon>rosids</taxon>
        <taxon>malvids</taxon>
        <taxon>Brassicales</taxon>
        <taxon>Brassicaceae</taxon>
        <taxon>Arabideae</taxon>
        <taxon>Arabis</taxon>
    </lineage>
</organism>
<dbReference type="PANTHER" id="PTHR46236">
    <property type="entry name" value="TRAF-LIKE SUPERFAMILY PROTEIN"/>
    <property type="match status" value="1"/>
</dbReference>
<evidence type="ECO:0000256" key="1">
    <source>
        <dbReference type="ARBA" id="ARBA00023054"/>
    </source>
</evidence>